<feature type="non-terminal residue" evidence="2">
    <location>
        <position position="1"/>
    </location>
</feature>
<organism evidence="2 3">
    <name type="scientific">Prorocentrum cordatum</name>
    <dbReference type="NCBI Taxonomy" id="2364126"/>
    <lineage>
        <taxon>Eukaryota</taxon>
        <taxon>Sar</taxon>
        <taxon>Alveolata</taxon>
        <taxon>Dinophyceae</taxon>
        <taxon>Prorocentrales</taxon>
        <taxon>Prorocentraceae</taxon>
        <taxon>Prorocentrum</taxon>
    </lineage>
</organism>
<keyword evidence="3" id="KW-1185">Reference proteome</keyword>
<comment type="caution">
    <text evidence="2">The sequence shown here is derived from an EMBL/GenBank/DDBJ whole genome shotgun (WGS) entry which is preliminary data.</text>
</comment>
<evidence type="ECO:0000256" key="1">
    <source>
        <dbReference type="SAM" id="MobiDB-lite"/>
    </source>
</evidence>
<feature type="region of interest" description="Disordered" evidence="1">
    <location>
        <begin position="1"/>
        <end position="20"/>
    </location>
</feature>
<sequence length="184" mass="18355">ATSTGSMASSTATTTKVTTTTTRTTTATLAHLPFDCHANLSTFEQDWFMAKALWCCRNMRLGCLTSTTPAAPTSTTAATSPTSAPPAPAEPGSTAAALAQEATPPIAAAAPVASTTGADLAWPLGAGFEFPPLELKARKGQGTQRPEQHEAEGAAPAAGPDGGAAGVGTGGDESQAGDEELAVR</sequence>
<proteinExistence type="predicted"/>
<feature type="region of interest" description="Disordered" evidence="1">
    <location>
        <begin position="133"/>
        <end position="184"/>
    </location>
</feature>
<feature type="region of interest" description="Disordered" evidence="1">
    <location>
        <begin position="69"/>
        <end position="98"/>
    </location>
</feature>
<reference evidence="2" key="1">
    <citation type="submission" date="2023-10" db="EMBL/GenBank/DDBJ databases">
        <authorList>
            <person name="Chen Y."/>
            <person name="Shah S."/>
            <person name="Dougan E. K."/>
            <person name="Thang M."/>
            <person name="Chan C."/>
        </authorList>
    </citation>
    <scope>NUCLEOTIDE SEQUENCE [LARGE SCALE GENOMIC DNA]</scope>
</reference>
<gene>
    <name evidence="2" type="ORF">PCOR1329_LOCUS83318</name>
</gene>
<evidence type="ECO:0000313" key="2">
    <source>
        <dbReference type="EMBL" id="CAK0908710.1"/>
    </source>
</evidence>
<name>A0ABN9Y7T9_9DINO</name>
<accession>A0ABN9Y7T9</accession>
<protein>
    <submittedName>
        <fullName evidence="2">Uncharacterized protein</fullName>
    </submittedName>
</protein>
<feature type="compositionally biased region" description="Low complexity" evidence="1">
    <location>
        <begin position="69"/>
        <end position="82"/>
    </location>
</feature>
<dbReference type="EMBL" id="CAUYUJ010022063">
    <property type="protein sequence ID" value="CAK0908710.1"/>
    <property type="molecule type" value="Genomic_DNA"/>
</dbReference>
<evidence type="ECO:0000313" key="3">
    <source>
        <dbReference type="Proteomes" id="UP001189429"/>
    </source>
</evidence>
<feature type="compositionally biased region" description="Acidic residues" evidence="1">
    <location>
        <begin position="175"/>
        <end position="184"/>
    </location>
</feature>
<feature type="compositionally biased region" description="Gly residues" evidence="1">
    <location>
        <begin position="160"/>
        <end position="171"/>
    </location>
</feature>
<dbReference type="Proteomes" id="UP001189429">
    <property type="component" value="Unassembled WGS sequence"/>
</dbReference>